<dbReference type="InterPro" id="IPR052209">
    <property type="entry name" value="CbiZ"/>
</dbReference>
<feature type="compositionally biased region" description="Polar residues" evidence="1">
    <location>
        <begin position="154"/>
        <end position="163"/>
    </location>
</feature>
<evidence type="ECO:0000256" key="1">
    <source>
        <dbReference type="SAM" id="MobiDB-lite"/>
    </source>
</evidence>
<gene>
    <name evidence="2" type="ORF">NLU04_18195</name>
</gene>
<dbReference type="PANTHER" id="PTHR35336:SF5">
    <property type="entry name" value="ADENOSYLCOBINAMIDE AMIDOHYDROLASE"/>
    <property type="match status" value="1"/>
</dbReference>
<dbReference type="Proteomes" id="UP001058236">
    <property type="component" value="Chromosome"/>
</dbReference>
<dbReference type="Pfam" id="PF01955">
    <property type="entry name" value="CbiZ"/>
    <property type="match status" value="1"/>
</dbReference>
<evidence type="ECO:0000313" key="3">
    <source>
        <dbReference type="Proteomes" id="UP001058236"/>
    </source>
</evidence>
<proteinExistence type="predicted"/>
<feature type="compositionally biased region" description="Low complexity" evidence="1">
    <location>
        <begin position="171"/>
        <end position="194"/>
    </location>
</feature>
<accession>A0ABY5F9A0</accession>
<organism evidence="2 3">
    <name type="scientific">Streptomyces cavourensis</name>
    <dbReference type="NCBI Taxonomy" id="67258"/>
    <lineage>
        <taxon>Bacteria</taxon>
        <taxon>Bacillati</taxon>
        <taxon>Actinomycetota</taxon>
        <taxon>Actinomycetes</taxon>
        <taxon>Kitasatosporales</taxon>
        <taxon>Streptomycetaceae</taxon>
        <taxon>Streptomyces</taxon>
    </lineage>
</organism>
<keyword evidence="3" id="KW-1185">Reference proteome</keyword>
<reference evidence="2" key="1">
    <citation type="submission" date="2022-07" db="EMBL/GenBank/DDBJ databases">
        <title>Genomic of Streptomyces cavourensis F2.</title>
        <authorList>
            <person name="Hu S."/>
            <person name="Liang W."/>
        </authorList>
    </citation>
    <scope>NUCLEOTIDE SEQUENCE</scope>
    <source>
        <strain evidence="2">F2</strain>
    </source>
</reference>
<name>A0ABY5F9A0_9ACTN</name>
<dbReference type="PANTHER" id="PTHR35336">
    <property type="entry name" value="ADENOSYLCOBINAMIDE AMIDOHYDROLASE"/>
    <property type="match status" value="1"/>
</dbReference>
<protein>
    <submittedName>
        <fullName evidence="2">Adenosylcobinamide amidohydrolase</fullName>
    </submittedName>
</protein>
<evidence type="ECO:0000313" key="2">
    <source>
        <dbReference type="EMBL" id="UTR80271.1"/>
    </source>
</evidence>
<dbReference type="EMBL" id="CP101397">
    <property type="protein sequence ID" value="UTR80271.1"/>
    <property type="molecule type" value="Genomic_DNA"/>
</dbReference>
<feature type="region of interest" description="Disordered" evidence="1">
    <location>
        <begin position="151"/>
        <end position="213"/>
    </location>
</feature>
<dbReference type="InterPro" id="IPR002808">
    <property type="entry name" value="AdoCbi_amidolase"/>
</dbReference>
<feature type="region of interest" description="Disordered" evidence="1">
    <location>
        <begin position="1"/>
        <end position="20"/>
    </location>
</feature>
<sequence length="308" mass="31035">MIGGARRPREDGPEPVPPSHQGCAIDSVRVHLPAQCAGPRAELCDRHEDGHHLHHLVWRLGPGVRVCSSAVLGGGIGPRAWILNAQVPGGYPRLDPDRHLAEIAAAEGLNGPGAGLMTAAEVAAYTTGRDGGVTATVTTGLGVRGWAAAPETTAPESLASQTAAPECATDETATGETPTLETTAPEFVAAETPTPETPAPEPAAPGMEPRTPPRPGTVNIVVVLPVALSDAALVNAVATATEAKVQALLDAGLDCSGTPTDAVCVAAPEPGPDGGEPFAGPRSPWGARIARAVHAAVLAGARPARGLS</sequence>